<evidence type="ECO:0000256" key="1">
    <source>
        <dbReference type="SAM" id="MobiDB-lite"/>
    </source>
</evidence>
<dbReference type="EMBL" id="JAUIRO010000008">
    <property type="protein sequence ID" value="KAK0703044.1"/>
    <property type="molecule type" value="Genomic_DNA"/>
</dbReference>
<reference evidence="2" key="1">
    <citation type="submission" date="2023-06" db="EMBL/GenBank/DDBJ databases">
        <title>Genome-scale phylogeny and comparative genomics of the fungal order Sordariales.</title>
        <authorList>
            <consortium name="Lawrence Berkeley National Laboratory"/>
            <person name="Hensen N."/>
            <person name="Bonometti L."/>
            <person name="Westerberg I."/>
            <person name="Brannstrom I.O."/>
            <person name="Guillou S."/>
            <person name="Cros-Aarteil S."/>
            <person name="Calhoun S."/>
            <person name="Haridas S."/>
            <person name="Kuo A."/>
            <person name="Mondo S."/>
            <person name="Pangilinan J."/>
            <person name="Riley R."/>
            <person name="LaButti K."/>
            <person name="Andreopoulos B."/>
            <person name="Lipzen A."/>
            <person name="Chen C."/>
            <person name="Yanf M."/>
            <person name="Daum C."/>
            <person name="Ng V."/>
            <person name="Clum A."/>
            <person name="Steindorff A."/>
            <person name="Ohm R."/>
            <person name="Martin F."/>
            <person name="Silar P."/>
            <person name="Natvig D."/>
            <person name="Lalanne C."/>
            <person name="Gautier V."/>
            <person name="Ament-velasquez S.L."/>
            <person name="Kruys A."/>
            <person name="Hutchinson M.I."/>
            <person name="Powell A.J."/>
            <person name="Barry K."/>
            <person name="Miller A.N."/>
            <person name="Grigoriev I.V."/>
            <person name="Debuchy R."/>
            <person name="Gladieux P."/>
            <person name="Thoren M.H."/>
            <person name="Johannesson H."/>
        </authorList>
    </citation>
    <scope>NUCLEOTIDE SEQUENCE</scope>
    <source>
        <strain evidence="2">SMH2392-1A</strain>
    </source>
</reference>
<dbReference type="Proteomes" id="UP001172101">
    <property type="component" value="Unassembled WGS sequence"/>
</dbReference>
<proteinExistence type="predicted"/>
<dbReference type="GeneID" id="85318585"/>
<evidence type="ECO:0000313" key="3">
    <source>
        <dbReference type="Proteomes" id="UP001172101"/>
    </source>
</evidence>
<feature type="region of interest" description="Disordered" evidence="1">
    <location>
        <begin position="154"/>
        <end position="188"/>
    </location>
</feature>
<evidence type="ECO:0000313" key="2">
    <source>
        <dbReference type="EMBL" id="KAK0703044.1"/>
    </source>
</evidence>
<keyword evidence="3" id="KW-1185">Reference proteome</keyword>
<comment type="caution">
    <text evidence="2">The sequence shown here is derived from an EMBL/GenBank/DDBJ whole genome shotgun (WGS) entry which is preliminary data.</text>
</comment>
<feature type="region of interest" description="Disordered" evidence="1">
    <location>
        <begin position="1"/>
        <end position="21"/>
    </location>
</feature>
<dbReference type="AlphaFoldDB" id="A0AA39ZT55"/>
<gene>
    <name evidence="2" type="ORF">B0T26DRAFT_489040</name>
</gene>
<dbReference type="RefSeq" id="XP_060289903.1">
    <property type="nucleotide sequence ID" value="XM_060435315.1"/>
</dbReference>
<accession>A0AA39ZT55</accession>
<protein>
    <submittedName>
        <fullName evidence="2">Uncharacterized protein</fullName>
    </submittedName>
</protein>
<organism evidence="2 3">
    <name type="scientific">Lasiosphaeria miniovina</name>
    <dbReference type="NCBI Taxonomy" id="1954250"/>
    <lineage>
        <taxon>Eukaryota</taxon>
        <taxon>Fungi</taxon>
        <taxon>Dikarya</taxon>
        <taxon>Ascomycota</taxon>
        <taxon>Pezizomycotina</taxon>
        <taxon>Sordariomycetes</taxon>
        <taxon>Sordariomycetidae</taxon>
        <taxon>Sordariales</taxon>
        <taxon>Lasiosphaeriaceae</taxon>
        <taxon>Lasiosphaeria</taxon>
    </lineage>
</organism>
<name>A0AA39ZT55_9PEZI</name>
<sequence>MPARASPDSEAGIPSGGPAEGWTRELITALPTLRSSTSFALEYPSPPPASPGHNASQYRPLDLLTQPSCPARFVPRADLRLLPLPWACPGSVSAVEGAQVLLTEMPAITSSNHGLITQHAESVPTTADSSSAVRGPSPERPGWYGYFSSPAAAASASQAETPPPHDSGYATSVVTNDGEISPGQASEPDSLLELSPLELMALSPSQLEAQFRYADTELLKELEDEMKELQPEIQAWRLAES</sequence>